<feature type="transmembrane region" description="Helical" evidence="1">
    <location>
        <begin position="6"/>
        <end position="31"/>
    </location>
</feature>
<accession>A0A136WEX8</accession>
<organism evidence="2 3">
    <name type="scientific">Anaerotignum neopropionicum</name>
    <dbReference type="NCBI Taxonomy" id="36847"/>
    <lineage>
        <taxon>Bacteria</taxon>
        <taxon>Bacillati</taxon>
        <taxon>Bacillota</taxon>
        <taxon>Clostridia</taxon>
        <taxon>Lachnospirales</taxon>
        <taxon>Anaerotignaceae</taxon>
        <taxon>Anaerotignum</taxon>
    </lineage>
</organism>
<dbReference type="AlphaFoldDB" id="A0A136WEX8"/>
<evidence type="ECO:0000313" key="3">
    <source>
        <dbReference type="Proteomes" id="UP000070539"/>
    </source>
</evidence>
<keyword evidence="1" id="KW-0812">Transmembrane</keyword>
<protein>
    <submittedName>
        <fullName evidence="2">Uncharacterized protein</fullName>
    </submittedName>
</protein>
<sequence>MAVDTAVVTVVAVVGVADAVGALGVSAVKYIGISIKGGNIMSSHNHRHHNHGKQHRCCCCCCCCYYYGCRYWCWQKWWFLQQGALAGMIDPEDFDAFIEEE</sequence>
<comment type="caution">
    <text evidence="2">The sequence shown here is derived from an EMBL/GenBank/DDBJ whole genome shotgun (WGS) entry which is preliminary data.</text>
</comment>
<evidence type="ECO:0000313" key="2">
    <source>
        <dbReference type="EMBL" id="KXL53102.1"/>
    </source>
</evidence>
<dbReference type="Proteomes" id="UP000070539">
    <property type="component" value="Unassembled WGS sequence"/>
</dbReference>
<evidence type="ECO:0000256" key="1">
    <source>
        <dbReference type="SAM" id="Phobius"/>
    </source>
</evidence>
<keyword evidence="1" id="KW-0472">Membrane</keyword>
<dbReference type="EMBL" id="LRVM01000004">
    <property type="protein sequence ID" value="KXL53102.1"/>
    <property type="molecule type" value="Genomic_DNA"/>
</dbReference>
<name>A0A136WEX8_9FIRM</name>
<keyword evidence="1" id="KW-1133">Transmembrane helix</keyword>
<gene>
    <name evidence="2" type="ORF">CLNEO_16450</name>
</gene>
<dbReference type="RefSeq" id="WP_066087232.1">
    <property type="nucleotide sequence ID" value="NZ_LRVM01000004.1"/>
</dbReference>
<dbReference type="STRING" id="36847.CLNEO_16450"/>
<reference evidence="2 3" key="1">
    <citation type="submission" date="2016-01" db="EMBL/GenBank/DDBJ databases">
        <title>Genome sequence of Clostridium neopropionicum X4, DSM-3847.</title>
        <authorList>
            <person name="Poehlein A."/>
            <person name="Beck M.H."/>
            <person name="Bengelsdorf F.R."/>
            <person name="Daniel R."/>
            <person name="Duerre P."/>
        </authorList>
    </citation>
    <scope>NUCLEOTIDE SEQUENCE [LARGE SCALE GENOMIC DNA]</scope>
    <source>
        <strain evidence="2 3">DSM-3847</strain>
    </source>
</reference>
<keyword evidence="3" id="KW-1185">Reference proteome</keyword>
<proteinExistence type="predicted"/>